<dbReference type="InterPro" id="IPR045109">
    <property type="entry name" value="LSDs-like"/>
</dbReference>
<feature type="domain" description="JmjC" evidence="6">
    <location>
        <begin position="1"/>
        <end position="65"/>
    </location>
</feature>
<accession>W9R5A8</accession>
<dbReference type="InterPro" id="IPR003347">
    <property type="entry name" value="JmjC_dom"/>
</dbReference>
<evidence type="ECO:0000256" key="5">
    <source>
        <dbReference type="SAM" id="MobiDB-lite"/>
    </source>
</evidence>
<dbReference type="GO" id="GO:0046872">
    <property type="term" value="F:metal ion binding"/>
    <property type="evidence" value="ECO:0007669"/>
    <property type="project" value="UniProtKB-KW"/>
</dbReference>
<dbReference type="Proteomes" id="UP000030645">
    <property type="component" value="Unassembled WGS sequence"/>
</dbReference>
<comment type="subcellular location">
    <subcellularLocation>
        <location evidence="1">Nucleus</location>
    </subcellularLocation>
</comment>
<dbReference type="GO" id="GO:0006357">
    <property type="term" value="P:regulation of transcription by RNA polymerase II"/>
    <property type="evidence" value="ECO:0007669"/>
    <property type="project" value="TreeGrafter"/>
</dbReference>
<dbReference type="GO" id="GO:0032259">
    <property type="term" value="P:methylation"/>
    <property type="evidence" value="ECO:0007669"/>
    <property type="project" value="UniProtKB-KW"/>
</dbReference>
<gene>
    <name evidence="7" type="ORF">L484_023844</name>
</gene>
<keyword evidence="7" id="KW-0808">Transferase</keyword>
<dbReference type="SUPFAM" id="SSF51197">
    <property type="entry name" value="Clavaminate synthase-like"/>
    <property type="match status" value="1"/>
</dbReference>
<organism evidence="7 8">
    <name type="scientific">Morus notabilis</name>
    <dbReference type="NCBI Taxonomy" id="981085"/>
    <lineage>
        <taxon>Eukaryota</taxon>
        <taxon>Viridiplantae</taxon>
        <taxon>Streptophyta</taxon>
        <taxon>Embryophyta</taxon>
        <taxon>Tracheophyta</taxon>
        <taxon>Spermatophyta</taxon>
        <taxon>Magnoliopsida</taxon>
        <taxon>eudicotyledons</taxon>
        <taxon>Gunneridae</taxon>
        <taxon>Pentapetalae</taxon>
        <taxon>rosids</taxon>
        <taxon>fabids</taxon>
        <taxon>Rosales</taxon>
        <taxon>Moraceae</taxon>
        <taxon>Moreae</taxon>
        <taxon>Morus</taxon>
    </lineage>
</organism>
<dbReference type="PROSITE" id="PS51184">
    <property type="entry name" value="JMJC"/>
    <property type="match status" value="1"/>
</dbReference>
<dbReference type="STRING" id="981085.W9R5A8"/>
<dbReference type="GO" id="GO:0000118">
    <property type="term" value="C:histone deacetylase complex"/>
    <property type="evidence" value="ECO:0007669"/>
    <property type="project" value="TreeGrafter"/>
</dbReference>
<evidence type="ECO:0000256" key="3">
    <source>
        <dbReference type="ARBA" id="ARBA00022723"/>
    </source>
</evidence>
<comment type="similarity">
    <text evidence="2">Belongs to the JARID1 histone demethylase family.</text>
</comment>
<evidence type="ECO:0000256" key="2">
    <source>
        <dbReference type="ARBA" id="ARBA00006801"/>
    </source>
</evidence>
<evidence type="ECO:0000256" key="1">
    <source>
        <dbReference type="ARBA" id="ARBA00004123"/>
    </source>
</evidence>
<evidence type="ECO:0000256" key="4">
    <source>
        <dbReference type="ARBA" id="ARBA00023242"/>
    </source>
</evidence>
<dbReference type="PANTHER" id="PTHR12549">
    <property type="entry name" value="JMJC DOMAIN-CONTAINING HISTONE DEMETHYLATION PROTEIN"/>
    <property type="match status" value="1"/>
</dbReference>
<protein>
    <submittedName>
        <fullName evidence="7">Lysine-specific demethylase 3A</fullName>
    </submittedName>
</protein>
<keyword evidence="3" id="KW-0479">Metal-binding</keyword>
<name>W9R5A8_9ROSA</name>
<feature type="compositionally biased region" description="Basic residues" evidence="5">
    <location>
        <begin position="100"/>
        <end position="120"/>
    </location>
</feature>
<dbReference type="GO" id="GO:0032454">
    <property type="term" value="F:histone H3K9 demethylase activity"/>
    <property type="evidence" value="ECO:0007669"/>
    <property type="project" value="InterPro"/>
</dbReference>
<dbReference type="PANTHER" id="PTHR12549:SF11">
    <property type="entry name" value="LYSINE-SPECIFIC DEMETHYLASE JMJ25"/>
    <property type="match status" value="1"/>
</dbReference>
<dbReference type="eggNOG" id="KOG1356">
    <property type="taxonomic scope" value="Eukaryota"/>
</dbReference>
<keyword evidence="8" id="KW-1185">Reference proteome</keyword>
<dbReference type="Pfam" id="PF23080">
    <property type="entry name" value="DUF7046"/>
    <property type="match status" value="1"/>
</dbReference>
<dbReference type="Pfam" id="PF02373">
    <property type="entry name" value="JmjC"/>
    <property type="match status" value="1"/>
</dbReference>
<dbReference type="InterPro" id="IPR055474">
    <property type="entry name" value="DUF7046"/>
</dbReference>
<dbReference type="GO" id="GO:0031490">
    <property type="term" value="F:chromatin DNA binding"/>
    <property type="evidence" value="ECO:0007669"/>
    <property type="project" value="TreeGrafter"/>
</dbReference>
<sequence length="249" mass="28253">MEPKRKLKEEYGIEPWAFVQKLGDVVFIAAGCPHQVRNLMCITVALDFVSPENVDEWVFLTEEFQTLPSSHSAKADKVEVQNALYAMKEVVETLDPKERSKGKRNREKGKKGKKGKAKLSKKTEPQLFSTLMDSPENWERTTLILRRSSYQIKINGTEANVIAEKFSKDLSIKVPCGLSTQFVLMSSDGSSHPFSTDSVRMRDTLVLTMRMFQAKLLNIQEDREVGLDLFFEFRQIGPGCITNSEVHTS</sequence>
<dbReference type="EMBL" id="KE344611">
    <property type="protein sequence ID" value="EXB70658.1"/>
    <property type="molecule type" value="Genomic_DNA"/>
</dbReference>
<feature type="region of interest" description="Disordered" evidence="5">
    <location>
        <begin position="95"/>
        <end position="121"/>
    </location>
</feature>
<dbReference type="GO" id="GO:0000785">
    <property type="term" value="C:chromatin"/>
    <property type="evidence" value="ECO:0007669"/>
    <property type="project" value="TreeGrafter"/>
</dbReference>
<dbReference type="GO" id="GO:0008168">
    <property type="term" value="F:methyltransferase activity"/>
    <property type="evidence" value="ECO:0007669"/>
    <property type="project" value="UniProtKB-KW"/>
</dbReference>
<evidence type="ECO:0000313" key="7">
    <source>
        <dbReference type="EMBL" id="EXB70658.1"/>
    </source>
</evidence>
<reference evidence="8" key="1">
    <citation type="submission" date="2013-01" db="EMBL/GenBank/DDBJ databases">
        <title>Draft Genome Sequence of a Mulberry Tree, Morus notabilis C.K. Schneid.</title>
        <authorList>
            <person name="He N."/>
            <person name="Zhao S."/>
        </authorList>
    </citation>
    <scope>NUCLEOTIDE SEQUENCE</scope>
</reference>
<dbReference type="GO" id="GO:0003712">
    <property type="term" value="F:transcription coregulator activity"/>
    <property type="evidence" value="ECO:0007669"/>
    <property type="project" value="TreeGrafter"/>
</dbReference>
<keyword evidence="7" id="KW-0489">Methyltransferase</keyword>
<dbReference type="Gene3D" id="2.60.120.650">
    <property type="entry name" value="Cupin"/>
    <property type="match status" value="1"/>
</dbReference>
<evidence type="ECO:0000313" key="8">
    <source>
        <dbReference type="Proteomes" id="UP000030645"/>
    </source>
</evidence>
<keyword evidence="4" id="KW-0539">Nucleus</keyword>
<evidence type="ECO:0000259" key="6">
    <source>
        <dbReference type="PROSITE" id="PS51184"/>
    </source>
</evidence>
<dbReference type="AlphaFoldDB" id="W9R5A8"/>
<proteinExistence type="inferred from homology"/>